<accession>A0A7U3VP61</accession>
<name>A0A7U3VP61_9ACTN</name>
<dbReference type="Proteomes" id="UP000595703">
    <property type="component" value="Chromosome"/>
</dbReference>
<organism evidence="1 2">
    <name type="scientific">Actinacidiphila reveromycinica</name>
    <dbReference type="NCBI Taxonomy" id="659352"/>
    <lineage>
        <taxon>Bacteria</taxon>
        <taxon>Bacillati</taxon>
        <taxon>Actinomycetota</taxon>
        <taxon>Actinomycetes</taxon>
        <taxon>Kitasatosporales</taxon>
        <taxon>Streptomycetaceae</taxon>
        <taxon>Actinacidiphila</taxon>
    </lineage>
</organism>
<sequence>MARCGCQGGCSCSVQGSAPITVSGNGSSGAPFVVGLSYGGETGCDGIMACVCDHSGDGLSCSGGVLAVQPSDDEGNLVQIGTDGGVFVPTAGASAGLVEGQAVDITGDQASGYTIGARISADPNNAITLGSDGGLYVPGPKYAYGNMNAKTITTDITDNWMVPTIVAQSGGFSIYTADGHTRVALPDSGTWFFQAQFRCNTSAGFTATTGALFYAAISAAGRGFMNAHTYTRTSTITGMHCTTMDDFAGAANPNLSFRVQANSSHKERPSVTGWWSAFLVGPSIA</sequence>
<gene>
    <name evidence="1" type="ORF">RVR_4531</name>
</gene>
<evidence type="ECO:0000313" key="2">
    <source>
        <dbReference type="Proteomes" id="UP000595703"/>
    </source>
</evidence>
<evidence type="ECO:0000313" key="1">
    <source>
        <dbReference type="EMBL" id="BBA98375.1"/>
    </source>
</evidence>
<reference evidence="1 2" key="4">
    <citation type="journal article" date="2020" name="Sci. Rep.">
        <title>beta-carboline chemical signals induce reveromycin production through a LuxR family regulator in Streptomyces sp. SN-593.</title>
        <authorList>
            <person name="Panthee S."/>
            <person name="Kito N."/>
            <person name="Hayashi T."/>
            <person name="Shimizu T."/>
            <person name="Ishikawa J."/>
            <person name="Hamamoto H."/>
            <person name="Osada H."/>
            <person name="Takahashi S."/>
        </authorList>
    </citation>
    <scope>NUCLEOTIDE SEQUENCE [LARGE SCALE GENOMIC DNA]</scope>
    <source>
        <strain evidence="1 2">SN-593</strain>
    </source>
</reference>
<reference evidence="1 2" key="1">
    <citation type="journal article" date="2010" name="J. Bacteriol.">
        <title>Biochemical characterization of a novel indole prenyltransferase from Streptomyces sp. SN-593.</title>
        <authorList>
            <person name="Takahashi S."/>
            <person name="Takagi H."/>
            <person name="Toyoda A."/>
            <person name="Uramoto M."/>
            <person name="Nogawa T."/>
            <person name="Ueki M."/>
            <person name="Sakaki Y."/>
            <person name="Osada H."/>
        </authorList>
    </citation>
    <scope>NUCLEOTIDE SEQUENCE [LARGE SCALE GENOMIC DNA]</scope>
    <source>
        <strain evidence="1 2">SN-593</strain>
    </source>
</reference>
<proteinExistence type="predicted"/>
<reference evidence="1 2" key="3">
    <citation type="journal article" date="2011" name="Nat. Chem. Biol.">
        <title>Reveromycin A biosynthesis uses RevG and RevJ for stereospecific spiroacetal formation.</title>
        <authorList>
            <person name="Takahashi S."/>
            <person name="Toyoda A."/>
            <person name="Sekiyama Y."/>
            <person name="Takagi H."/>
            <person name="Nogawa T."/>
            <person name="Uramoto M."/>
            <person name="Suzuki R."/>
            <person name="Koshino H."/>
            <person name="Kumano T."/>
            <person name="Panthee S."/>
            <person name="Dairi T."/>
            <person name="Ishikawa J."/>
            <person name="Ikeda H."/>
            <person name="Sakaki Y."/>
            <person name="Osada H."/>
        </authorList>
    </citation>
    <scope>NUCLEOTIDE SEQUENCE [LARGE SCALE GENOMIC DNA]</scope>
    <source>
        <strain evidence="1 2">SN-593</strain>
    </source>
</reference>
<dbReference type="AlphaFoldDB" id="A0A7U3VP61"/>
<keyword evidence="2" id="KW-1185">Reference proteome</keyword>
<protein>
    <submittedName>
        <fullName evidence="1">Uncharacterized protein</fullName>
    </submittedName>
</protein>
<dbReference type="KEGG" id="arev:RVR_4531"/>
<reference evidence="1 2" key="2">
    <citation type="journal article" date="2011" name="J. Antibiot.">
        <title>Furaquinocins I and J: novel polyketide isoprenoid hybrid compounds from Streptomyces reveromyceticus SN-593.</title>
        <authorList>
            <person name="Panthee S."/>
            <person name="Takahashi S."/>
            <person name="Takagi H."/>
            <person name="Nogawa T."/>
            <person name="Oowada E."/>
            <person name="Uramoto M."/>
            <person name="Osada H."/>
        </authorList>
    </citation>
    <scope>NUCLEOTIDE SEQUENCE [LARGE SCALE GENOMIC DNA]</scope>
    <source>
        <strain evidence="1 2">SN-593</strain>
    </source>
</reference>
<dbReference type="EMBL" id="AP018365">
    <property type="protein sequence ID" value="BBA98375.1"/>
    <property type="molecule type" value="Genomic_DNA"/>
</dbReference>